<comment type="caution">
    <text evidence="1">The sequence shown here is derived from an EMBL/GenBank/DDBJ whole genome shotgun (WGS) entry which is preliminary data.</text>
</comment>
<proteinExistence type="predicted"/>
<dbReference type="Proteomes" id="UP000536100">
    <property type="component" value="Unassembled WGS sequence"/>
</dbReference>
<evidence type="ECO:0000313" key="2">
    <source>
        <dbReference type="Proteomes" id="UP000536100"/>
    </source>
</evidence>
<protein>
    <submittedName>
        <fullName evidence="1">Integrase</fullName>
    </submittedName>
</protein>
<gene>
    <name evidence="1" type="ORF">HNP67_001308</name>
</gene>
<sequence>MDINNYFNLNNYNIDSILKLIQEYQKVVNENKILKNSLKISSTPTKKASKPTPKFYLTPKATKIIEKCVKTLKKIDPISGWFLHILAISGCRGAEIKKVKMQDITPLLNKTGETFYNIKVNIAKKRNVTCTREIVIKSDEFQAIQSAHENHF</sequence>
<reference evidence="1 2" key="1">
    <citation type="submission" date="2020-08" db="EMBL/GenBank/DDBJ databases">
        <title>Genomic Encyclopedia of Type Strains, Phase IV (KMG-IV): sequencing the most valuable type-strain genomes for metagenomic binning, comparative biology and taxonomic classification.</title>
        <authorList>
            <person name="Goeker M."/>
        </authorList>
    </citation>
    <scope>NUCLEOTIDE SEQUENCE [LARGE SCALE GENOMIC DNA]</scope>
    <source>
        <strain evidence="1 2">DSM 17989</strain>
    </source>
</reference>
<organism evidence="1 2">
    <name type="scientific">Borreliella californiensis</name>
    <dbReference type="NCBI Taxonomy" id="373543"/>
    <lineage>
        <taxon>Bacteria</taxon>
        <taxon>Pseudomonadati</taxon>
        <taxon>Spirochaetota</taxon>
        <taxon>Spirochaetia</taxon>
        <taxon>Spirochaetales</taxon>
        <taxon>Borreliaceae</taxon>
        <taxon>Borreliella</taxon>
    </lineage>
</organism>
<name>A0A7X0DQ23_9SPIR</name>
<dbReference type="AlphaFoldDB" id="A0A7X0DQ23"/>
<dbReference type="EMBL" id="JACHFB010000012">
    <property type="protein sequence ID" value="MBB6213813.1"/>
    <property type="molecule type" value="Genomic_DNA"/>
</dbReference>
<evidence type="ECO:0000313" key="1">
    <source>
        <dbReference type="EMBL" id="MBB6213813.1"/>
    </source>
</evidence>
<accession>A0A7X0DQ23</accession>